<reference evidence="2 3" key="1">
    <citation type="submission" date="2018-09" db="EMBL/GenBank/DDBJ databases">
        <authorList>
            <person name="Zhu H."/>
        </authorList>
    </citation>
    <scope>NUCLEOTIDE SEQUENCE [LARGE SCALE GENOMIC DNA]</scope>
    <source>
        <strain evidence="2 3">K2R01-6</strain>
    </source>
</reference>
<dbReference type="OrthoDB" id="9792173at2"/>
<comment type="caution">
    <text evidence="2">The sequence shown here is derived from an EMBL/GenBank/DDBJ whole genome shotgun (WGS) entry which is preliminary data.</text>
</comment>
<accession>A0A418WPE7</accession>
<dbReference type="InterPro" id="IPR029068">
    <property type="entry name" value="Glyas_Bleomycin-R_OHBP_Dase"/>
</dbReference>
<dbReference type="SUPFAM" id="SSF54593">
    <property type="entry name" value="Glyoxalase/Bleomycin resistance protein/Dihydroxybiphenyl dioxygenase"/>
    <property type="match status" value="1"/>
</dbReference>
<dbReference type="PROSITE" id="PS51819">
    <property type="entry name" value="VOC"/>
    <property type="match status" value="1"/>
</dbReference>
<dbReference type="EMBL" id="QYUM01000002">
    <property type="protein sequence ID" value="RJF93122.1"/>
    <property type="molecule type" value="Genomic_DNA"/>
</dbReference>
<dbReference type="Gene3D" id="3.10.180.10">
    <property type="entry name" value="2,3-Dihydroxybiphenyl 1,2-Dioxygenase, domain 1"/>
    <property type="match status" value="1"/>
</dbReference>
<keyword evidence="3" id="KW-1185">Reference proteome</keyword>
<evidence type="ECO:0000313" key="2">
    <source>
        <dbReference type="EMBL" id="RJF93122.1"/>
    </source>
</evidence>
<evidence type="ECO:0000259" key="1">
    <source>
        <dbReference type="PROSITE" id="PS51819"/>
    </source>
</evidence>
<dbReference type="AlphaFoldDB" id="A0A418WPE7"/>
<proteinExistence type="predicted"/>
<name>A0A418WPE7_9SPHN</name>
<gene>
    <name evidence="2" type="ORF">D3876_01780</name>
</gene>
<feature type="domain" description="VOC" evidence="1">
    <location>
        <begin position="20"/>
        <end position="159"/>
    </location>
</feature>
<dbReference type="InterPro" id="IPR037523">
    <property type="entry name" value="VOC_core"/>
</dbReference>
<organism evidence="2 3">
    <name type="scientific">Sphingomonas cavernae</name>
    <dbReference type="NCBI Taxonomy" id="2320861"/>
    <lineage>
        <taxon>Bacteria</taxon>
        <taxon>Pseudomonadati</taxon>
        <taxon>Pseudomonadota</taxon>
        <taxon>Alphaproteobacteria</taxon>
        <taxon>Sphingomonadales</taxon>
        <taxon>Sphingomonadaceae</taxon>
        <taxon>Sphingomonas</taxon>
    </lineage>
</organism>
<sequence length="190" mass="19995">MAGHGGARRVTPARIAGHGPIRQIAWLTEDLDGAIAQWCELAGVGPWTVYRNVRMDGDYRGSATSVRIDVGLAYQGEIQIELIAPHGAGPSPYHDAAGRVRTGMHHIAWLVADVASATEAAIAGGFAPVFRAEDGSGATRVAYLEAPENPAMLLELIEATPPIREGFETGIAAARAWDGSDPVTVIDFGT</sequence>
<evidence type="ECO:0000313" key="3">
    <source>
        <dbReference type="Proteomes" id="UP000286100"/>
    </source>
</evidence>
<protein>
    <submittedName>
        <fullName evidence="2">VOC family protein</fullName>
    </submittedName>
</protein>
<dbReference type="Pfam" id="PF13669">
    <property type="entry name" value="Glyoxalase_4"/>
    <property type="match status" value="1"/>
</dbReference>
<dbReference type="Proteomes" id="UP000286100">
    <property type="component" value="Unassembled WGS sequence"/>
</dbReference>